<gene>
    <name evidence="1" type="ORF">VTL71DRAFT_1369</name>
</gene>
<name>A0ABR4CAH6_9HELO</name>
<dbReference type="Proteomes" id="UP001595075">
    <property type="component" value="Unassembled WGS sequence"/>
</dbReference>
<organism evidence="1 2">
    <name type="scientific">Oculimacula yallundae</name>
    <dbReference type="NCBI Taxonomy" id="86028"/>
    <lineage>
        <taxon>Eukaryota</taxon>
        <taxon>Fungi</taxon>
        <taxon>Dikarya</taxon>
        <taxon>Ascomycota</taxon>
        <taxon>Pezizomycotina</taxon>
        <taxon>Leotiomycetes</taxon>
        <taxon>Helotiales</taxon>
        <taxon>Ploettnerulaceae</taxon>
        <taxon>Oculimacula</taxon>
    </lineage>
</organism>
<evidence type="ECO:0000313" key="1">
    <source>
        <dbReference type="EMBL" id="KAL2066945.1"/>
    </source>
</evidence>
<accession>A0ABR4CAH6</accession>
<evidence type="ECO:0000313" key="2">
    <source>
        <dbReference type="Proteomes" id="UP001595075"/>
    </source>
</evidence>
<dbReference type="EMBL" id="JAZHXI010000010">
    <property type="protein sequence ID" value="KAL2066945.1"/>
    <property type="molecule type" value="Genomic_DNA"/>
</dbReference>
<reference evidence="1 2" key="1">
    <citation type="journal article" date="2024" name="Commun. Biol.">
        <title>Comparative genomic analysis of thermophilic fungi reveals convergent evolutionary adaptations and gene losses.</title>
        <authorList>
            <person name="Steindorff A.S."/>
            <person name="Aguilar-Pontes M.V."/>
            <person name="Robinson A.J."/>
            <person name="Andreopoulos B."/>
            <person name="LaButti K."/>
            <person name="Kuo A."/>
            <person name="Mondo S."/>
            <person name="Riley R."/>
            <person name="Otillar R."/>
            <person name="Haridas S."/>
            <person name="Lipzen A."/>
            <person name="Grimwood J."/>
            <person name="Schmutz J."/>
            <person name="Clum A."/>
            <person name="Reid I.D."/>
            <person name="Moisan M.C."/>
            <person name="Butler G."/>
            <person name="Nguyen T.T.M."/>
            <person name="Dewar K."/>
            <person name="Conant G."/>
            <person name="Drula E."/>
            <person name="Henrissat B."/>
            <person name="Hansel C."/>
            <person name="Singer S."/>
            <person name="Hutchinson M.I."/>
            <person name="de Vries R.P."/>
            <person name="Natvig D.O."/>
            <person name="Powell A.J."/>
            <person name="Tsang A."/>
            <person name="Grigoriev I.V."/>
        </authorList>
    </citation>
    <scope>NUCLEOTIDE SEQUENCE [LARGE SCALE GENOMIC DNA]</scope>
    <source>
        <strain evidence="1 2">CBS 494.80</strain>
    </source>
</reference>
<sequence>MSASQELSSTSFTNSSTLPIVAKPRSISSYERLPPEIRQMITGLAMQEEEEIEYAAPRNPKYQHKGIHVQNRTTQLNVSAMAATSLTMHNDVKAVKRKFYELNDFKLHKFDQVLRWLNKLTKKEAESVRSLSTVLPSPREAISMIKLAPNLKILNLDVTDLVVHFHWTRNTNPDIREFKIMVPADATEQKLEFLKGTFKFLLHVPQLENIYLNMSNYGDHLESEENKEYKKRGIKSSLYVPDSDINWERDWNDMLKRFHDFKRTELLQFEELLRMLVRLPKEDRDLDTLIGEYVSDSDSVDSDSDSD</sequence>
<proteinExistence type="predicted"/>
<keyword evidence="2" id="KW-1185">Reference proteome</keyword>
<comment type="caution">
    <text evidence="1">The sequence shown here is derived from an EMBL/GenBank/DDBJ whole genome shotgun (WGS) entry which is preliminary data.</text>
</comment>
<protein>
    <submittedName>
        <fullName evidence="1">Uncharacterized protein</fullName>
    </submittedName>
</protein>